<accession>A0ACD1GTR0</accession>
<organism evidence="1 2">
    <name type="scientific">Aspergillus aculeatinus CBS 121060</name>
    <dbReference type="NCBI Taxonomy" id="1448322"/>
    <lineage>
        <taxon>Eukaryota</taxon>
        <taxon>Fungi</taxon>
        <taxon>Dikarya</taxon>
        <taxon>Ascomycota</taxon>
        <taxon>Pezizomycotina</taxon>
        <taxon>Eurotiomycetes</taxon>
        <taxon>Eurotiomycetidae</taxon>
        <taxon>Eurotiales</taxon>
        <taxon>Aspergillaceae</taxon>
        <taxon>Aspergillus</taxon>
        <taxon>Aspergillus subgen. Circumdati</taxon>
    </lineage>
</organism>
<evidence type="ECO:0000313" key="1">
    <source>
        <dbReference type="EMBL" id="RAH64664.1"/>
    </source>
</evidence>
<reference evidence="1" key="1">
    <citation type="submission" date="2018-02" db="EMBL/GenBank/DDBJ databases">
        <title>The genomes of Aspergillus section Nigri reveals drivers in fungal speciation.</title>
        <authorList>
            <consortium name="DOE Joint Genome Institute"/>
            <person name="Vesth T.C."/>
            <person name="Nybo J."/>
            <person name="Theobald S."/>
            <person name="Brandl J."/>
            <person name="Frisvad J.C."/>
            <person name="Nielsen K.F."/>
            <person name="Lyhne E.K."/>
            <person name="Kogle M.E."/>
            <person name="Kuo A."/>
            <person name="Riley R."/>
            <person name="Clum A."/>
            <person name="Nolan M."/>
            <person name="Lipzen A."/>
            <person name="Salamov A."/>
            <person name="Henrissat B."/>
            <person name="Wiebenga A."/>
            <person name="De vries R.P."/>
            <person name="Grigoriev I.V."/>
            <person name="Mortensen U.H."/>
            <person name="Andersen M.R."/>
            <person name="Baker S.E."/>
        </authorList>
    </citation>
    <scope>NUCLEOTIDE SEQUENCE</scope>
    <source>
        <strain evidence="1">CBS 121060</strain>
    </source>
</reference>
<proteinExistence type="predicted"/>
<dbReference type="Proteomes" id="UP000249661">
    <property type="component" value="Unassembled WGS sequence"/>
</dbReference>
<sequence length="131" mass="14192">MCLVNSLLGVWLSMVMLGAMISTNSCHRYDVAATCDIEPISESFDCESFVKVCESDEWHRTKSSRSSSKICAFRTRSSSCGNEGPVSRPRKKSESASSGARVAGCSTAWSSTIDSNASVNIDGPILLRRPF</sequence>
<protein>
    <submittedName>
        <fullName evidence="1">Uncharacterized protein</fullName>
    </submittedName>
</protein>
<name>A0ACD1GTR0_9EURO</name>
<evidence type="ECO:0000313" key="2">
    <source>
        <dbReference type="Proteomes" id="UP000249661"/>
    </source>
</evidence>
<keyword evidence="2" id="KW-1185">Reference proteome</keyword>
<gene>
    <name evidence="1" type="ORF">BO66DRAFT_232952</name>
</gene>
<dbReference type="EMBL" id="KZ825008">
    <property type="protein sequence ID" value="RAH64664.1"/>
    <property type="molecule type" value="Genomic_DNA"/>
</dbReference>